<dbReference type="NCBIfam" id="TIGR03558">
    <property type="entry name" value="oxido_grp_1"/>
    <property type="match status" value="1"/>
</dbReference>
<sequence length="332" mass="36432">MKTSVTLSVLNLAPVREGLGVSDALRQSIKLAQKIEEFGYHRFWVAEHHNMPGIASSATAVLIGQIAGATKAIRVGSGGIMLPNHAPLTIAEQFGTLNALYPGRIDLGLGRAPGTDQLTAHALRRHGQDANDFPELVEELQAYFQPESATKRVRAYPGEGENIPIWLLGSSGFSARLAGEMGLPFAFAGHFAPQHMMPALMVYKESFKPSAVLAEPYSMVAVNAIVAETAKEAEVLASSLYQQFLAMIRNRPGKLKPAVENIDDIWTPYEKQMVMEQLGGSFIGTAADVHDRLLRFAEKTETNEFMLHSTIYDEQKQYESFRLLAEQFGLLS</sequence>
<protein>
    <submittedName>
        <fullName evidence="3">LLM class flavin-dependent oxidoreductase</fullName>
    </submittedName>
</protein>
<dbReference type="PANTHER" id="PTHR30137:SF6">
    <property type="entry name" value="LUCIFERASE-LIKE MONOOXYGENASE"/>
    <property type="match status" value="1"/>
</dbReference>
<comment type="caution">
    <text evidence="3">The sequence shown here is derived from an EMBL/GenBank/DDBJ whole genome shotgun (WGS) entry which is preliminary data.</text>
</comment>
<dbReference type="InterPro" id="IPR011251">
    <property type="entry name" value="Luciferase-like_dom"/>
</dbReference>
<proteinExistence type="predicted"/>
<dbReference type="InterPro" id="IPR050766">
    <property type="entry name" value="Bact_Lucif_Oxidored"/>
</dbReference>
<evidence type="ECO:0000256" key="1">
    <source>
        <dbReference type="ARBA" id="ARBA00007789"/>
    </source>
</evidence>
<comment type="similarity">
    <text evidence="1">To bacterial alkanal monooxygenase alpha and beta chains.</text>
</comment>
<reference evidence="3 4" key="1">
    <citation type="submission" date="2017-07" db="EMBL/GenBank/DDBJ databases">
        <title>Isolation and whole genome analysis of endospore-forming bacteria from heroin.</title>
        <authorList>
            <person name="Kalinowski J."/>
            <person name="Ahrens B."/>
            <person name="Al-Dilaimi A."/>
            <person name="Winkler A."/>
            <person name="Wibberg D."/>
            <person name="Schleenbecker U."/>
            <person name="Ruckert C."/>
            <person name="Wolfel R."/>
            <person name="Grass G."/>
        </authorList>
    </citation>
    <scope>NUCLEOTIDE SEQUENCE [LARGE SCALE GENOMIC DNA]</scope>
    <source>
        <strain evidence="3 4">7539</strain>
    </source>
</reference>
<dbReference type="EMBL" id="NPCC01000004">
    <property type="protein sequence ID" value="PAE90740.1"/>
    <property type="molecule type" value="Genomic_DNA"/>
</dbReference>
<dbReference type="AlphaFoldDB" id="A0A268P653"/>
<dbReference type="Gene3D" id="3.20.20.30">
    <property type="entry name" value="Luciferase-like domain"/>
    <property type="match status" value="1"/>
</dbReference>
<dbReference type="Pfam" id="PF00296">
    <property type="entry name" value="Bac_luciferase"/>
    <property type="match status" value="1"/>
</dbReference>
<feature type="domain" description="Luciferase-like" evidence="2">
    <location>
        <begin position="15"/>
        <end position="298"/>
    </location>
</feature>
<dbReference type="InterPro" id="IPR036661">
    <property type="entry name" value="Luciferase-like_sf"/>
</dbReference>
<evidence type="ECO:0000313" key="3">
    <source>
        <dbReference type="EMBL" id="PAE90740.1"/>
    </source>
</evidence>
<organism evidence="3 4">
    <name type="scientific">Shouchella clausii</name>
    <name type="common">Alkalihalobacillus clausii</name>
    <dbReference type="NCBI Taxonomy" id="79880"/>
    <lineage>
        <taxon>Bacteria</taxon>
        <taxon>Bacillati</taxon>
        <taxon>Bacillota</taxon>
        <taxon>Bacilli</taxon>
        <taxon>Bacillales</taxon>
        <taxon>Bacillaceae</taxon>
        <taxon>Shouchella</taxon>
    </lineage>
</organism>
<dbReference type="InterPro" id="IPR019949">
    <property type="entry name" value="CmoO-like"/>
</dbReference>
<dbReference type="SUPFAM" id="SSF51679">
    <property type="entry name" value="Bacterial luciferase-like"/>
    <property type="match status" value="1"/>
</dbReference>
<accession>A0A268P653</accession>
<dbReference type="RefSeq" id="WP_095254730.1">
    <property type="nucleotide sequence ID" value="NZ_NPCA01000012.1"/>
</dbReference>
<dbReference type="PANTHER" id="PTHR30137">
    <property type="entry name" value="LUCIFERASE-LIKE MONOOXYGENASE"/>
    <property type="match status" value="1"/>
</dbReference>
<evidence type="ECO:0000313" key="4">
    <source>
        <dbReference type="Proteomes" id="UP000216207"/>
    </source>
</evidence>
<gene>
    <name evidence="3" type="ORF">CHH72_02350</name>
</gene>
<dbReference type="GO" id="GO:0005829">
    <property type="term" value="C:cytosol"/>
    <property type="evidence" value="ECO:0007669"/>
    <property type="project" value="TreeGrafter"/>
</dbReference>
<dbReference type="FunFam" id="3.20.20.30:FF:000002">
    <property type="entry name" value="LLM class flavin-dependent oxidoreductase"/>
    <property type="match status" value="1"/>
</dbReference>
<dbReference type="GO" id="GO:0016705">
    <property type="term" value="F:oxidoreductase activity, acting on paired donors, with incorporation or reduction of molecular oxygen"/>
    <property type="evidence" value="ECO:0007669"/>
    <property type="project" value="InterPro"/>
</dbReference>
<evidence type="ECO:0000259" key="2">
    <source>
        <dbReference type="Pfam" id="PF00296"/>
    </source>
</evidence>
<name>A0A268P653_SHOCL</name>
<dbReference type="Proteomes" id="UP000216207">
    <property type="component" value="Unassembled WGS sequence"/>
</dbReference>